<proteinExistence type="predicted"/>
<dbReference type="SUPFAM" id="SSF101967">
    <property type="entry name" value="Adhesin YadA, collagen-binding domain"/>
    <property type="match status" value="1"/>
</dbReference>
<dbReference type="InterPro" id="IPR011049">
    <property type="entry name" value="Serralysin-like_metalloprot_C"/>
</dbReference>
<protein>
    <submittedName>
        <fullName evidence="2">Uncharacterized protein</fullName>
    </submittedName>
</protein>
<organism evidence="2 3">
    <name type="scientific">Aphanothece hegewaldii CCALA 016</name>
    <dbReference type="NCBI Taxonomy" id="2107694"/>
    <lineage>
        <taxon>Bacteria</taxon>
        <taxon>Bacillati</taxon>
        <taxon>Cyanobacteriota</taxon>
        <taxon>Cyanophyceae</taxon>
        <taxon>Oscillatoriophycideae</taxon>
        <taxon>Chroococcales</taxon>
        <taxon>Aphanothecaceae</taxon>
        <taxon>Aphanothece</taxon>
    </lineage>
</organism>
<evidence type="ECO:0000313" key="3">
    <source>
        <dbReference type="Proteomes" id="UP000239001"/>
    </source>
</evidence>
<sequence>MPIFGVGDGNFPNGNLPPFAGGGIPSFVGGGTWPIDGFESNNNQTTGNGNWYFNSDNQTTGNGNWYFGNGNQTIGNGNWYLGNDNTIAGNGNRSSGSGNTITGNGNRPDGNDNNLTGNRISISEDNQTIFGNGDRYFVIDSNGNVTLVNDATASDNDRTYELNFPDDSGVLNSNPFLTAMNTNSNTDDNTGGDNSELLELLRQSPFGRLFDIPGFEIDSPEDIFGNVGGGGNPFPGGGGGIGGNPWRDWNPLTDGNPFIDGDEPEISSSSTSLGGGGNPFGGEEFDTTDGDYPTQEDYVFDFDFSGDYPTQEDYQYDFDDLTNGNSVNTSNVANDDLLNGDYPTADDYNFTFDFSGYPTADDYTYDFSNIGDFFNGENPFGGGGSLPFPVGTDVSGGL</sequence>
<gene>
    <name evidence="2" type="ORF">C7H19_05845</name>
</gene>
<feature type="region of interest" description="Disordered" evidence="1">
    <location>
        <begin position="90"/>
        <end position="114"/>
    </location>
</feature>
<evidence type="ECO:0000256" key="1">
    <source>
        <dbReference type="SAM" id="MobiDB-lite"/>
    </source>
</evidence>
<keyword evidence="3" id="KW-1185">Reference proteome</keyword>
<comment type="caution">
    <text evidence="2">The sequence shown here is derived from an EMBL/GenBank/DDBJ whole genome shotgun (WGS) entry which is preliminary data.</text>
</comment>
<reference evidence="2 3" key="1">
    <citation type="submission" date="2018-03" db="EMBL/GenBank/DDBJ databases">
        <title>The ancient ancestry and fast evolution of plastids.</title>
        <authorList>
            <person name="Moore K.R."/>
            <person name="Magnabosco C."/>
            <person name="Momper L."/>
            <person name="Gold D.A."/>
            <person name="Bosak T."/>
            <person name="Fournier G.P."/>
        </authorList>
    </citation>
    <scope>NUCLEOTIDE SEQUENCE [LARGE SCALE GENOMIC DNA]</scope>
    <source>
        <strain evidence="2 3">CCALA 016</strain>
    </source>
</reference>
<accession>A0A2T1M1H4</accession>
<evidence type="ECO:0000313" key="2">
    <source>
        <dbReference type="EMBL" id="PSF38543.1"/>
    </source>
</evidence>
<dbReference type="Proteomes" id="UP000239001">
    <property type="component" value="Unassembled WGS sequence"/>
</dbReference>
<reference evidence="2 3" key="2">
    <citation type="submission" date="2018-03" db="EMBL/GenBank/DDBJ databases">
        <authorList>
            <person name="Keele B.F."/>
        </authorList>
    </citation>
    <scope>NUCLEOTIDE SEQUENCE [LARGE SCALE GENOMIC DNA]</scope>
    <source>
        <strain evidence="2 3">CCALA 016</strain>
    </source>
</reference>
<name>A0A2T1M1H4_9CHRO</name>
<dbReference type="EMBL" id="PXOH01000004">
    <property type="protein sequence ID" value="PSF38543.1"/>
    <property type="molecule type" value="Genomic_DNA"/>
</dbReference>
<dbReference type="AlphaFoldDB" id="A0A2T1M1H4"/>
<dbReference type="OrthoDB" id="582424at2"/>